<dbReference type="Pfam" id="PF20236">
    <property type="entry name" value="DUF6593"/>
    <property type="match status" value="1"/>
</dbReference>
<dbReference type="AlphaFoldDB" id="A0A8H7DHA1"/>
<dbReference type="InterPro" id="IPR046528">
    <property type="entry name" value="DUF6593"/>
</dbReference>
<keyword evidence="3" id="KW-1185">Reference proteome</keyword>
<comment type="caution">
    <text evidence="2">The sequence shown here is derived from an EMBL/GenBank/DDBJ whole genome shotgun (WGS) entry which is preliminary data.</text>
</comment>
<dbReference type="Proteomes" id="UP000623467">
    <property type="component" value="Unassembled WGS sequence"/>
</dbReference>
<dbReference type="OrthoDB" id="3191568at2759"/>
<evidence type="ECO:0000313" key="2">
    <source>
        <dbReference type="EMBL" id="KAF7373137.1"/>
    </source>
</evidence>
<proteinExistence type="predicted"/>
<gene>
    <name evidence="2" type="ORF">MSAN_00521600</name>
</gene>
<evidence type="ECO:0000259" key="1">
    <source>
        <dbReference type="Pfam" id="PF20236"/>
    </source>
</evidence>
<sequence length="213" mass="23484">MQLVQTMNPFIQGWSTTHLQSQVSPTCGSQPSVYGSIPSHIPRPIMHLGQFCVSYTFVCFGDTILNSVFIGPDARTHFHITSDFASDDGESGRTVVEGADGSHVALITWADQPTIKIEDLGWTMHTSQWLYLASNRAFRTMISGGETFTWRPSGDFLELFSLKNLNPNSPALARISIEPAGVILQLTFEAVQKRLLKVLVISAVLLMSGRKID</sequence>
<reference evidence="2" key="1">
    <citation type="submission" date="2020-05" db="EMBL/GenBank/DDBJ databases">
        <title>Mycena genomes resolve the evolution of fungal bioluminescence.</title>
        <authorList>
            <person name="Tsai I.J."/>
        </authorList>
    </citation>
    <scope>NUCLEOTIDE SEQUENCE</scope>
    <source>
        <strain evidence="2">160909Yilan</strain>
    </source>
</reference>
<accession>A0A8H7DHA1</accession>
<name>A0A8H7DHA1_9AGAR</name>
<dbReference type="EMBL" id="JACAZH010000003">
    <property type="protein sequence ID" value="KAF7373137.1"/>
    <property type="molecule type" value="Genomic_DNA"/>
</dbReference>
<feature type="domain" description="DUF6593" evidence="1">
    <location>
        <begin position="62"/>
        <end position="206"/>
    </location>
</feature>
<evidence type="ECO:0000313" key="3">
    <source>
        <dbReference type="Proteomes" id="UP000623467"/>
    </source>
</evidence>
<organism evidence="2 3">
    <name type="scientific">Mycena sanguinolenta</name>
    <dbReference type="NCBI Taxonomy" id="230812"/>
    <lineage>
        <taxon>Eukaryota</taxon>
        <taxon>Fungi</taxon>
        <taxon>Dikarya</taxon>
        <taxon>Basidiomycota</taxon>
        <taxon>Agaricomycotina</taxon>
        <taxon>Agaricomycetes</taxon>
        <taxon>Agaricomycetidae</taxon>
        <taxon>Agaricales</taxon>
        <taxon>Marasmiineae</taxon>
        <taxon>Mycenaceae</taxon>
        <taxon>Mycena</taxon>
    </lineage>
</organism>
<protein>
    <recommendedName>
        <fullName evidence="1">DUF6593 domain-containing protein</fullName>
    </recommendedName>
</protein>